<feature type="compositionally biased region" description="Pro residues" evidence="1">
    <location>
        <begin position="240"/>
        <end position="253"/>
    </location>
</feature>
<dbReference type="InParanoid" id="D8QLH4"/>
<dbReference type="GeneID" id="9589078"/>
<evidence type="ECO:0000313" key="3">
    <source>
        <dbReference type="Proteomes" id="UP000007431"/>
    </source>
</evidence>
<keyword evidence="3" id="KW-1185">Reference proteome</keyword>
<feature type="non-terminal residue" evidence="2">
    <location>
        <position position="387"/>
    </location>
</feature>
<dbReference type="RefSeq" id="XP_003026168.1">
    <property type="nucleotide sequence ID" value="XM_003026122.1"/>
</dbReference>
<feature type="compositionally biased region" description="Acidic residues" evidence="1">
    <location>
        <begin position="180"/>
        <end position="229"/>
    </location>
</feature>
<dbReference type="OMA" id="MIWWSWD"/>
<organism evidence="3">
    <name type="scientific">Schizophyllum commune (strain H4-8 / FGSC 9210)</name>
    <name type="common">Split gill fungus</name>
    <dbReference type="NCBI Taxonomy" id="578458"/>
    <lineage>
        <taxon>Eukaryota</taxon>
        <taxon>Fungi</taxon>
        <taxon>Dikarya</taxon>
        <taxon>Basidiomycota</taxon>
        <taxon>Agaricomycotina</taxon>
        <taxon>Agaricomycetes</taxon>
        <taxon>Agaricomycetidae</taxon>
        <taxon>Agaricales</taxon>
        <taxon>Schizophyllaceae</taxon>
        <taxon>Schizophyllum</taxon>
    </lineage>
</organism>
<dbReference type="AlphaFoldDB" id="D8QLH4"/>
<reference evidence="2 3" key="1">
    <citation type="journal article" date="2010" name="Nat. Biotechnol.">
        <title>Genome sequence of the model mushroom Schizophyllum commune.</title>
        <authorList>
            <person name="Ohm R.A."/>
            <person name="de Jong J.F."/>
            <person name="Lugones L.G."/>
            <person name="Aerts A."/>
            <person name="Kothe E."/>
            <person name="Stajich J.E."/>
            <person name="de Vries R.P."/>
            <person name="Record E."/>
            <person name="Levasseur A."/>
            <person name="Baker S.E."/>
            <person name="Bartholomew K.A."/>
            <person name="Coutinho P.M."/>
            <person name="Erdmann S."/>
            <person name="Fowler T.J."/>
            <person name="Gathman A.C."/>
            <person name="Lombard V."/>
            <person name="Henrissat B."/>
            <person name="Knabe N."/>
            <person name="Kuees U."/>
            <person name="Lilly W.W."/>
            <person name="Lindquist E."/>
            <person name="Lucas S."/>
            <person name="Magnuson J.K."/>
            <person name="Piumi F."/>
            <person name="Raudaskoski M."/>
            <person name="Salamov A."/>
            <person name="Schmutz J."/>
            <person name="Schwarze F.W.M.R."/>
            <person name="vanKuyk P.A."/>
            <person name="Horton J.S."/>
            <person name="Grigoriev I.V."/>
            <person name="Woesten H.A.B."/>
        </authorList>
    </citation>
    <scope>NUCLEOTIDE SEQUENCE [LARGE SCALE GENOMIC DNA]</scope>
    <source>
        <strain evidence="3">H4-8 / FGSC 9210</strain>
    </source>
</reference>
<dbReference type="KEGG" id="scm:SCHCO_02707232"/>
<dbReference type="Proteomes" id="UP000007431">
    <property type="component" value="Unassembled WGS sequence"/>
</dbReference>
<evidence type="ECO:0000256" key="1">
    <source>
        <dbReference type="SAM" id="MobiDB-lite"/>
    </source>
</evidence>
<dbReference type="VEuPathDB" id="FungiDB:SCHCODRAFT_02707232"/>
<dbReference type="OrthoDB" id="2387165at2759"/>
<dbReference type="InterPro" id="IPR053729">
    <property type="entry name" value="MAD2L1BP_domain_sf"/>
</dbReference>
<dbReference type="STRING" id="578458.D8QLH4"/>
<dbReference type="eggNOG" id="ENOG502SMZN">
    <property type="taxonomic scope" value="Eukaryota"/>
</dbReference>
<dbReference type="Gene3D" id="3.30.900.20">
    <property type="match status" value="1"/>
</dbReference>
<proteinExistence type="predicted"/>
<gene>
    <name evidence="2" type="ORF">SCHCODRAFT_114694</name>
</gene>
<dbReference type="HOGENOM" id="CLU_035340_1_0_1"/>
<protein>
    <submittedName>
        <fullName evidence="2">Uncharacterized protein</fullName>
    </submittedName>
</protein>
<dbReference type="EMBL" id="GL377318">
    <property type="protein sequence ID" value="EFI91265.1"/>
    <property type="molecule type" value="Genomic_DNA"/>
</dbReference>
<feature type="region of interest" description="Disordered" evidence="1">
    <location>
        <begin position="176"/>
        <end position="263"/>
    </location>
</feature>
<accession>D8QLH4</accession>
<name>D8QLH4_SCHCM</name>
<sequence>MPYLAPNPEHIVPVSPAGSSKAAATVMMPPPIDFEEEEEPPRIPTVVLDVDEIADEMAARMAISLLGHVLFLKGQIPFPVQQLARLKGKSNPRATKLRLAFMESFDLLSSHFDSSFSALSTAFARHGMKTPSPLSELRKPKSPRRGYLALLVGPSVGTAKAKVILGLDGLESKVWGLRDDEAEEEESEESGEEDELEESDDDEDDVEEPEESESEDEESAEGDEEATSEVEDRLSAENEPPAPAPKPPSPPPSYAFSQTQQALQKADRLLSRALAGSDALANELSPTQTHIMMRAPRRFSHPSWIPMQNATQALENTLQEFLIESGVIPEPTDVKKKPNKKASKVEGVWVSARCGLTANYTEPEGGTEEDDMIWYAWDGKLVGFADW</sequence>
<evidence type="ECO:0000313" key="2">
    <source>
        <dbReference type="EMBL" id="EFI91265.1"/>
    </source>
</evidence>